<evidence type="ECO:0000313" key="3">
    <source>
        <dbReference type="Proteomes" id="UP001241537"/>
    </source>
</evidence>
<feature type="chain" id="PRO_5042049066" evidence="1">
    <location>
        <begin position="31"/>
        <end position="552"/>
    </location>
</feature>
<organism evidence="2 3">
    <name type="scientific">Moryella indoligenes</name>
    <dbReference type="NCBI Taxonomy" id="371674"/>
    <lineage>
        <taxon>Bacteria</taxon>
        <taxon>Bacillati</taxon>
        <taxon>Bacillota</taxon>
        <taxon>Clostridia</taxon>
        <taxon>Lachnospirales</taxon>
        <taxon>Lachnospiraceae</taxon>
        <taxon>Moryella</taxon>
    </lineage>
</organism>
<sequence>MKRQRRKGIAGALALTVALGCFLPAAPVYAEEGWTKQGDEWSYLNRNDTPMTNVWKKSKENWYYLGEDGHIVRNGIVTWRDYDYYVDADGKMQANAWIWIDGSGSGDDVHEEGWRYFGADGKGYKKKNKSFRKEIDGKYYVFDEDGVMLTGFIDENGETVEEDDPFVEGRYFAGQDGALYTGQWLNYGGIGTTDGSGGSGLESAVSGRSYSDYPEMWMYFGADSKKYRSRGGSPLQKEIGGATYGFDENGIMLSWWGDIASLSDAVRSNPTTVQSVKYYDGYDGGPLMKNKWLWMFPSEKLSEDDFIDLESSWWRTDAKGRVYRNRIKEVNGRRYAFDGIGRMQTGFVLFGGKDEFVAQYDVDAWDSKDFIEGNLYGIEKADLYLFGPDELNDGSMKSGKEIEVELADGVYTFGFAPNGKAYGNRNYLQKRGGKYYINGLRLEADEGFGYGVVKAEKNGADYYQVVDERGKVVTGRKALKDRDGGYLLIIGDRFVAYCGDEFAPRWRNGDKGPGFYHYDKDNKEDHYAEGLIAGSDTPTAESGLPAEECLNF</sequence>
<gene>
    <name evidence="2" type="ORF">J2S20_000657</name>
</gene>
<dbReference type="RefSeq" id="WP_307253199.1">
    <property type="nucleotide sequence ID" value="NZ_JAUSTO010000003.1"/>
</dbReference>
<dbReference type="PROSITE" id="PS51257">
    <property type="entry name" value="PROKAR_LIPOPROTEIN"/>
    <property type="match status" value="1"/>
</dbReference>
<keyword evidence="3" id="KW-1185">Reference proteome</keyword>
<dbReference type="Gene3D" id="2.10.270.10">
    <property type="entry name" value="Cholin Binding"/>
    <property type="match status" value="3"/>
</dbReference>
<evidence type="ECO:0000313" key="2">
    <source>
        <dbReference type="EMBL" id="MDQ0151975.1"/>
    </source>
</evidence>
<feature type="signal peptide" evidence="1">
    <location>
        <begin position="1"/>
        <end position="30"/>
    </location>
</feature>
<dbReference type="AlphaFoldDB" id="A0AAE4AKG8"/>
<reference evidence="2" key="1">
    <citation type="submission" date="2023-07" db="EMBL/GenBank/DDBJ databases">
        <title>Genomic Encyclopedia of Type Strains, Phase IV (KMG-IV): sequencing the most valuable type-strain genomes for metagenomic binning, comparative biology and taxonomic classification.</title>
        <authorList>
            <person name="Goeker M."/>
        </authorList>
    </citation>
    <scope>NUCLEOTIDE SEQUENCE</scope>
    <source>
        <strain evidence="2">DSM 19659</strain>
    </source>
</reference>
<name>A0AAE4AKG8_9FIRM</name>
<accession>A0AAE4AKG8</accession>
<evidence type="ECO:0000256" key="1">
    <source>
        <dbReference type="SAM" id="SignalP"/>
    </source>
</evidence>
<dbReference type="Proteomes" id="UP001241537">
    <property type="component" value="Unassembled WGS sequence"/>
</dbReference>
<keyword evidence="1" id="KW-0732">Signal</keyword>
<dbReference type="SUPFAM" id="SSF69360">
    <property type="entry name" value="Cell wall binding repeat"/>
    <property type="match status" value="2"/>
</dbReference>
<comment type="caution">
    <text evidence="2">The sequence shown here is derived from an EMBL/GenBank/DDBJ whole genome shotgun (WGS) entry which is preliminary data.</text>
</comment>
<dbReference type="EMBL" id="JAUSTO010000003">
    <property type="protein sequence ID" value="MDQ0151975.1"/>
    <property type="molecule type" value="Genomic_DNA"/>
</dbReference>
<protein>
    <submittedName>
        <fullName evidence="2">Glucan-binding YG repeat protein</fullName>
    </submittedName>
</protein>
<proteinExistence type="predicted"/>